<gene>
    <name evidence="2" type="ORF">J9309_06870</name>
</gene>
<accession>A0ABX7X9H8</accession>
<keyword evidence="1" id="KW-0472">Membrane</keyword>
<keyword evidence="1" id="KW-0812">Transmembrane</keyword>
<evidence type="ECO:0000313" key="3">
    <source>
        <dbReference type="Proteomes" id="UP000672011"/>
    </source>
</evidence>
<feature type="transmembrane region" description="Helical" evidence="1">
    <location>
        <begin position="6"/>
        <end position="23"/>
    </location>
</feature>
<keyword evidence="1" id="KW-1133">Transmembrane helix</keyword>
<dbReference type="Proteomes" id="UP000672011">
    <property type="component" value="Chromosome"/>
</dbReference>
<feature type="transmembrane region" description="Helical" evidence="1">
    <location>
        <begin position="35"/>
        <end position="53"/>
    </location>
</feature>
<name>A0ABX7X9H8_9FLAO</name>
<reference evidence="2 3" key="1">
    <citation type="journal article" date="2021" name="Int. J. Syst. Evol. Microbiol.">
        <title>Faecalibacter bovis sp. nov., isolated from cow faeces.</title>
        <authorList>
            <person name="Li F."/>
            <person name="Zhao W."/>
            <person name="Hong Q."/>
            <person name="Shao Q."/>
            <person name="Song J."/>
            <person name="Yang S."/>
        </authorList>
    </citation>
    <scope>NUCLEOTIDE SEQUENCE [LARGE SCALE GENOMIC DNA]</scope>
    <source>
        <strain evidence="2 3">ZY171143</strain>
    </source>
</reference>
<organism evidence="2 3">
    <name type="scientific">Faecalibacter bovis</name>
    <dbReference type="NCBI Taxonomy" id="2898187"/>
    <lineage>
        <taxon>Bacteria</taxon>
        <taxon>Pseudomonadati</taxon>
        <taxon>Bacteroidota</taxon>
        <taxon>Flavobacteriia</taxon>
        <taxon>Flavobacteriales</taxon>
        <taxon>Weeksellaceae</taxon>
        <taxon>Faecalibacter</taxon>
    </lineage>
</organism>
<dbReference type="EMBL" id="CP072842">
    <property type="protein sequence ID" value="QTV04543.1"/>
    <property type="molecule type" value="Genomic_DNA"/>
</dbReference>
<sequence>MKITSFKFAIILFTVILFKRILFPEWEFKKVDFNSTELLLMVLSLGFSFYYWIKLGSKNTIVKKITALFTLAICSLFIYQKLPTENNTIKRIELSDNEEILINQLDPSVCIGDLEFCTDSIKITRYNIFQRKEIL</sequence>
<evidence type="ECO:0000256" key="1">
    <source>
        <dbReference type="SAM" id="Phobius"/>
    </source>
</evidence>
<dbReference type="RefSeq" id="WP_230475166.1">
    <property type="nucleotide sequence ID" value="NZ_CP072842.1"/>
</dbReference>
<evidence type="ECO:0000313" key="2">
    <source>
        <dbReference type="EMBL" id="QTV04543.1"/>
    </source>
</evidence>
<protein>
    <submittedName>
        <fullName evidence="2">Uncharacterized protein</fullName>
    </submittedName>
</protein>
<keyword evidence="3" id="KW-1185">Reference proteome</keyword>
<proteinExistence type="predicted"/>
<reference evidence="3" key="2">
    <citation type="submission" date="2021-04" db="EMBL/GenBank/DDBJ databases">
        <title>Taxonomy of Flavobacteriaceae bacterium ZY171143.</title>
        <authorList>
            <person name="Li F."/>
        </authorList>
    </citation>
    <scope>NUCLEOTIDE SEQUENCE [LARGE SCALE GENOMIC DNA]</scope>
    <source>
        <strain evidence="3">ZY171143</strain>
    </source>
</reference>